<dbReference type="OrthoDB" id="9770909at2"/>
<dbReference type="GO" id="GO:0046336">
    <property type="term" value="P:ethanolamine catabolic process"/>
    <property type="evidence" value="ECO:0007669"/>
    <property type="project" value="TreeGrafter"/>
</dbReference>
<dbReference type="Pfam" id="PF06751">
    <property type="entry name" value="EutB"/>
    <property type="match status" value="1"/>
</dbReference>
<proteinExistence type="predicted"/>
<dbReference type="InterPro" id="IPR042251">
    <property type="entry name" value="EutC_C"/>
</dbReference>
<dbReference type="PANTHER" id="PTHR39329:SF1">
    <property type="entry name" value="ETHANOLAMINE AMMONIA-LYASE LARGE SUBUNIT"/>
    <property type="match status" value="1"/>
</dbReference>
<dbReference type="Gene3D" id="3.40.50.11240">
    <property type="entry name" value="Ethanolamine ammonia-lyase light chain (EutC)"/>
    <property type="match status" value="1"/>
</dbReference>
<dbReference type="AlphaFoldDB" id="A0A1K2IKN4"/>
<dbReference type="Gene3D" id="1.10.220.70">
    <property type="entry name" value="lyase"/>
    <property type="match status" value="1"/>
</dbReference>
<accession>A0A1K2IKN4</accession>
<gene>
    <name evidence="1" type="ORF">SAMN05428642_1021123</name>
</gene>
<dbReference type="Gene3D" id="3.20.20.70">
    <property type="entry name" value="Aldolase class I"/>
    <property type="match status" value="1"/>
</dbReference>
<dbReference type="Pfam" id="PF05985">
    <property type="entry name" value="EutC"/>
    <property type="match status" value="1"/>
</dbReference>
<keyword evidence="2" id="KW-1185">Reference proteome</keyword>
<dbReference type="GO" id="GO:0006520">
    <property type="term" value="P:amino acid metabolic process"/>
    <property type="evidence" value="ECO:0007669"/>
    <property type="project" value="InterPro"/>
</dbReference>
<keyword evidence="1" id="KW-0456">Lyase</keyword>
<name>A0A1K2IKN4_9FLAO</name>
<dbReference type="Proteomes" id="UP000182544">
    <property type="component" value="Unassembled WGS sequence"/>
</dbReference>
<reference evidence="1 2" key="1">
    <citation type="submission" date="2016-10" db="EMBL/GenBank/DDBJ databases">
        <authorList>
            <person name="de Groot N.N."/>
        </authorList>
    </citation>
    <scope>NUCLEOTIDE SEQUENCE [LARGE SCALE GENOMIC DNA]</scope>
    <source>
        <strain evidence="1 2">DSM 18180</strain>
    </source>
</reference>
<dbReference type="InterPro" id="IPR013785">
    <property type="entry name" value="Aldolase_TIM"/>
</dbReference>
<dbReference type="NCBIfam" id="NF011649">
    <property type="entry name" value="PRK15067.1"/>
    <property type="match status" value="1"/>
</dbReference>
<dbReference type="InterPro" id="IPR044939">
    <property type="entry name" value="EutB_dom_2_sf"/>
</dbReference>
<dbReference type="STRING" id="369401.SAMN05428642_1021123"/>
<dbReference type="PANTHER" id="PTHR39329">
    <property type="entry name" value="ETHANOLAMINE AMMONIA-LYASE HEAVY CHAIN"/>
    <property type="match status" value="1"/>
</dbReference>
<sequence length="777" mass="87245">MSRDEFLKQAGLTGASILILNGCNFFVSKEETLDTSLQGVVIPKPDINEDIFSYIKKVKGEFNMTLYRQILGAANEFKEGDKTLNIAAADDQSRTYARKLLGNTKIESLNKHVVYNDGILELIQQSTQVNPFIENLTLQELKDFTLSQPEEKIKEIMPSLSSDIIACLVKLMTNEELIEIGKKVFNPLPNSKIGSQGYMGARVQPNSPTDNIEDISWQVFNAWSYAVGDVVLGTNPVSSQPESVAKIENALFDIITSFDLEETIPNCVLSHIDIQAEVEKENPGSTGIWFQSIAGTVNANKTFDVTIDKMLQYASERNGHFGFYAETGQGADLTNGHAEGFDMVMHESRKYGFLRVLKQKIDALKGDNNSWVHVNDVAGFIGPEVFRSKEQLVRCCLEDTVMGKLHGLTIGLDICSTLHMDVNLEDLDWCIENVMPANPAYLMALPTKNDPMLSYLTTAFSNHVKIREQFKYKVNDAMWDFFKKLEIIDEKGNPTKHFGDPIWVYYKFKKTKKDKRSLEEIYEEGKQCIARIESRGVPIAQGYGNNYWDLKPSLDKKVHYLYEDAKVSLWTEMNSTFIQSLPASVPIITKSENRKDYVYHPESGEVLTPNAVEKVKLLRNSWNENTPDIQIIISDGLNARALMDEGHLFPFLDGLINSLKDYGYTLSKKHIVIKNGRVRAGYACGEVLFGQKSSPPKSHGIIHIIGERPGSGHHNFSAYLTVAQSSTWNLKRSVDHNISKVVSGISDTAYTPEKAVLDAVNIINELFLNYGKQVRIA</sequence>
<dbReference type="GO" id="GO:0008851">
    <property type="term" value="F:ethanolamine ammonia-lyase activity"/>
    <property type="evidence" value="ECO:0007669"/>
    <property type="project" value="InterPro"/>
</dbReference>
<organism evidence="1 2">
    <name type="scientific">Flaviramulus basaltis</name>
    <dbReference type="NCBI Taxonomy" id="369401"/>
    <lineage>
        <taxon>Bacteria</taxon>
        <taxon>Pseudomonadati</taxon>
        <taxon>Bacteroidota</taxon>
        <taxon>Flavobacteriia</taxon>
        <taxon>Flavobacteriales</taxon>
        <taxon>Flavobacteriaceae</taxon>
        <taxon>Flaviramulus</taxon>
    </lineage>
</organism>
<dbReference type="RefSeq" id="WP_072402482.1">
    <property type="nucleotide sequence ID" value="NZ_FPKV01000002.1"/>
</dbReference>
<dbReference type="InterPro" id="IPR010628">
    <property type="entry name" value="EutB"/>
</dbReference>
<evidence type="ECO:0000313" key="2">
    <source>
        <dbReference type="Proteomes" id="UP000182544"/>
    </source>
</evidence>
<protein>
    <submittedName>
        <fullName evidence="1">Ethanolamine ammonia-lyase large subunit</fullName>
    </submittedName>
</protein>
<dbReference type="GO" id="GO:0009350">
    <property type="term" value="C:ethanolamine ammonia-lyase complex"/>
    <property type="evidence" value="ECO:0007669"/>
    <property type="project" value="TreeGrafter"/>
</dbReference>
<dbReference type="InterPro" id="IPR009246">
    <property type="entry name" value="EutC"/>
</dbReference>
<dbReference type="GO" id="GO:0005829">
    <property type="term" value="C:cytosol"/>
    <property type="evidence" value="ECO:0007669"/>
    <property type="project" value="TreeGrafter"/>
</dbReference>
<dbReference type="EMBL" id="FPKV01000002">
    <property type="protein sequence ID" value="SFZ93001.1"/>
    <property type="molecule type" value="Genomic_DNA"/>
</dbReference>
<evidence type="ECO:0000313" key="1">
    <source>
        <dbReference type="EMBL" id="SFZ93001.1"/>
    </source>
</evidence>